<reference evidence="2 3" key="1">
    <citation type="submission" date="2017-04" db="EMBL/GenBank/DDBJ databases">
        <authorList>
            <person name="Afonso C.L."/>
            <person name="Miller P.J."/>
            <person name="Scott M.A."/>
            <person name="Spackman E."/>
            <person name="Goraichik I."/>
            <person name="Dimitrov K.M."/>
            <person name="Suarez D.L."/>
            <person name="Swayne D.E."/>
        </authorList>
    </citation>
    <scope>NUCLEOTIDE SEQUENCE [LARGE SCALE GENOMIC DNA]</scope>
    <source>
        <strain evidence="2 3">609q</strain>
    </source>
</reference>
<protein>
    <submittedName>
        <fullName evidence="2">Uncharacterized protein</fullName>
    </submittedName>
</protein>
<evidence type="ECO:0000313" key="4">
    <source>
        <dbReference type="Proteomes" id="UP000216316"/>
    </source>
</evidence>
<comment type="caution">
    <text evidence="2">The sequence shown here is derived from an EMBL/GenBank/DDBJ whole genome shotgun (WGS) entry which is preliminary data.</text>
</comment>
<dbReference type="EMBL" id="NGNV01000063">
    <property type="protein sequence ID" value="OYR86937.1"/>
    <property type="molecule type" value="Genomic_DNA"/>
</dbReference>
<accession>A0A256L9Z9</accession>
<reference evidence="1 4" key="2">
    <citation type="submission" date="2017-05" db="EMBL/GenBank/DDBJ databases">
        <authorList>
            <person name="Lin X.B."/>
            <person name="Stothard P."/>
            <person name="Tasseva G."/>
            <person name="Walter J."/>
        </authorList>
    </citation>
    <scope>NUCLEOTIDE SEQUENCE [LARGE SCALE GENOMIC DNA]</scope>
    <source>
        <strain evidence="1 4">609u</strain>
    </source>
</reference>
<reference evidence="3 4" key="3">
    <citation type="submission" date="2017-09" db="EMBL/GenBank/DDBJ databases">
        <title>Tripartite evolution among Lactobacillus johnsonii, Lactobacillus taiwanensis, Lactobacillus reuteri and their rodent host.</title>
        <authorList>
            <person name="Wang T."/>
            <person name="Knowles S."/>
            <person name="Cheng C."/>
        </authorList>
    </citation>
    <scope>NUCLEOTIDE SEQUENCE [LARGE SCALE GENOMIC DNA]</scope>
    <source>
        <strain evidence="2 3">609q</strain>
        <strain evidence="1 4">609u</strain>
    </source>
</reference>
<dbReference type="AlphaFoldDB" id="A0A256L9Z9"/>
<evidence type="ECO:0000313" key="2">
    <source>
        <dbReference type="EMBL" id="OYR89953.1"/>
    </source>
</evidence>
<evidence type="ECO:0000313" key="1">
    <source>
        <dbReference type="EMBL" id="OYR86937.1"/>
    </source>
</evidence>
<proteinExistence type="predicted"/>
<evidence type="ECO:0000313" key="3">
    <source>
        <dbReference type="Proteomes" id="UP000215828"/>
    </source>
</evidence>
<name>A0A256L9Z9_9LACO</name>
<gene>
    <name evidence="1" type="ORF">CBF53_10305</name>
    <name evidence="2" type="ORF">CBF70_11185</name>
</gene>
<dbReference type="Proteomes" id="UP000215828">
    <property type="component" value="Unassembled WGS sequence"/>
</dbReference>
<keyword evidence="4" id="KW-1185">Reference proteome</keyword>
<organism evidence="2 3">
    <name type="scientific">Lactobacillus taiwanensis</name>
    <dbReference type="NCBI Taxonomy" id="508451"/>
    <lineage>
        <taxon>Bacteria</taxon>
        <taxon>Bacillati</taxon>
        <taxon>Bacillota</taxon>
        <taxon>Bacilli</taxon>
        <taxon>Lactobacillales</taxon>
        <taxon>Lactobacillaceae</taxon>
        <taxon>Lactobacillus</taxon>
    </lineage>
</organism>
<dbReference type="EMBL" id="NGNX01000063">
    <property type="protein sequence ID" value="OYR89953.1"/>
    <property type="molecule type" value="Genomic_DNA"/>
</dbReference>
<dbReference type="Proteomes" id="UP000216316">
    <property type="component" value="Unassembled WGS sequence"/>
</dbReference>
<sequence length="64" mass="7460">MCWELKNLIEDIDYIAQWSLEQKNIPPDEFYGSSLSNWTAAQNAKSREDREVDPLQYARQIGAI</sequence>